<accession>A0A2T4ICE9</accession>
<dbReference type="EMBL" id="PZKC01000013">
    <property type="protein sequence ID" value="PTD95440.1"/>
    <property type="molecule type" value="Genomic_DNA"/>
</dbReference>
<proteinExistence type="inferred from homology"/>
<dbReference type="Pfam" id="PF00584">
    <property type="entry name" value="SecE"/>
    <property type="match status" value="1"/>
</dbReference>
<dbReference type="PANTHER" id="PTHR33910:SF1">
    <property type="entry name" value="PROTEIN TRANSLOCASE SUBUNIT SECE"/>
    <property type="match status" value="1"/>
</dbReference>
<dbReference type="GO" id="GO:0005886">
    <property type="term" value="C:plasma membrane"/>
    <property type="evidence" value="ECO:0007669"/>
    <property type="project" value="UniProtKB-UniRule"/>
</dbReference>
<name>A0A2T4ICE9_9RHOO</name>
<comment type="caution">
    <text evidence="9">Lacks conserved residue(s) required for the propagation of feature annotation.</text>
</comment>
<keyword evidence="3 9" id="KW-1003">Cell membrane</keyword>
<evidence type="ECO:0000256" key="8">
    <source>
        <dbReference type="ARBA" id="ARBA00023136"/>
    </source>
</evidence>
<keyword evidence="7 9" id="KW-0811">Translocation</keyword>
<evidence type="ECO:0000256" key="5">
    <source>
        <dbReference type="ARBA" id="ARBA00022927"/>
    </source>
</evidence>
<keyword evidence="4 9" id="KW-0812">Transmembrane</keyword>
<keyword evidence="8 9" id="KW-0472">Membrane</keyword>
<feature type="transmembrane region" description="Helical" evidence="9">
    <location>
        <begin position="78"/>
        <end position="98"/>
    </location>
</feature>
<dbReference type="HAMAP" id="MF_00422">
    <property type="entry name" value="SecE"/>
    <property type="match status" value="1"/>
</dbReference>
<dbReference type="RefSeq" id="WP_107494456.1">
    <property type="nucleotide sequence ID" value="NZ_PZKC01000013.1"/>
</dbReference>
<feature type="transmembrane region" description="Helical" evidence="9">
    <location>
        <begin position="30"/>
        <end position="49"/>
    </location>
</feature>
<keyword evidence="2 9" id="KW-0813">Transport</keyword>
<evidence type="ECO:0000256" key="4">
    <source>
        <dbReference type="ARBA" id="ARBA00022692"/>
    </source>
</evidence>
<comment type="function">
    <text evidence="9">Essential subunit of the Sec protein translocation channel SecYEG. Clamps together the 2 halves of SecY. May contact the channel plug during translocation.</text>
</comment>
<dbReference type="GO" id="GO:0006605">
    <property type="term" value="P:protein targeting"/>
    <property type="evidence" value="ECO:0007669"/>
    <property type="project" value="UniProtKB-UniRule"/>
</dbReference>
<evidence type="ECO:0000256" key="7">
    <source>
        <dbReference type="ARBA" id="ARBA00023010"/>
    </source>
</evidence>
<dbReference type="Gene3D" id="1.20.5.1030">
    <property type="entry name" value="Preprotein translocase secy subunit"/>
    <property type="match status" value="1"/>
</dbReference>
<dbReference type="NCBIfam" id="NF004371">
    <property type="entry name" value="PRK05740.1-1"/>
    <property type="match status" value="1"/>
</dbReference>
<comment type="subunit">
    <text evidence="9">Component of the Sec protein translocase complex. Heterotrimer consisting of SecY, SecE and SecG subunits. The heterotrimers can form oligomers, although 1 heterotrimer is thought to be able to translocate proteins. Interacts with the ribosome. Interacts with SecDF, and other proteins may be involved. Interacts with SecA.</text>
</comment>
<sequence length="115" mass="12607">MADKLKFALALALVAAGVVGFYVLGEQPLVVRVLSVLVGLGAGLAVAWLSEPGRRFVGFAREAVVETKKVVWPTRKETVQTTGMVFAFVVVIAIFLWLTDKSLEWVLYDLVLGWK</sequence>
<evidence type="ECO:0000256" key="9">
    <source>
        <dbReference type="HAMAP-Rule" id="MF_00422"/>
    </source>
</evidence>
<dbReference type="GO" id="GO:0008320">
    <property type="term" value="F:protein transmembrane transporter activity"/>
    <property type="evidence" value="ECO:0007669"/>
    <property type="project" value="UniProtKB-UniRule"/>
</dbReference>
<reference evidence="10 11" key="1">
    <citation type="submission" date="2018-03" db="EMBL/GenBank/DDBJ databases">
        <authorList>
            <person name="Keele B.F."/>
        </authorList>
    </citation>
    <scope>NUCLEOTIDE SEQUENCE [LARGE SCALE GENOMIC DNA]</scope>
    <source>
        <strain evidence="10 11">D20</strain>
    </source>
</reference>
<keyword evidence="11" id="KW-1185">Reference proteome</keyword>
<feature type="transmembrane region" description="Helical" evidence="9">
    <location>
        <begin position="7"/>
        <end position="24"/>
    </location>
</feature>
<dbReference type="NCBIfam" id="TIGR00964">
    <property type="entry name" value="secE_bact"/>
    <property type="match status" value="1"/>
</dbReference>
<protein>
    <recommendedName>
        <fullName evidence="9">Protein translocase subunit SecE</fullName>
    </recommendedName>
</protein>
<dbReference type="GO" id="GO:0065002">
    <property type="term" value="P:intracellular protein transmembrane transport"/>
    <property type="evidence" value="ECO:0007669"/>
    <property type="project" value="UniProtKB-UniRule"/>
</dbReference>
<dbReference type="PANTHER" id="PTHR33910">
    <property type="entry name" value="PROTEIN TRANSLOCASE SUBUNIT SECE"/>
    <property type="match status" value="1"/>
</dbReference>
<organism evidence="10 11">
    <name type="scientific">Pseudothauera lacus</name>
    <dbReference type="NCBI Taxonomy" id="2136175"/>
    <lineage>
        <taxon>Bacteria</taxon>
        <taxon>Pseudomonadati</taxon>
        <taxon>Pseudomonadota</taxon>
        <taxon>Betaproteobacteria</taxon>
        <taxon>Rhodocyclales</taxon>
        <taxon>Zoogloeaceae</taxon>
        <taxon>Pseudothauera</taxon>
    </lineage>
</organism>
<comment type="similarity">
    <text evidence="9">Belongs to the SecE/SEC61-gamma family.</text>
</comment>
<dbReference type="InterPro" id="IPR005807">
    <property type="entry name" value="SecE_bac"/>
</dbReference>
<evidence type="ECO:0000256" key="3">
    <source>
        <dbReference type="ARBA" id="ARBA00022475"/>
    </source>
</evidence>
<dbReference type="InterPro" id="IPR038379">
    <property type="entry name" value="SecE_sf"/>
</dbReference>
<gene>
    <name evidence="9" type="primary">secE</name>
    <name evidence="10" type="ORF">C8261_14550</name>
</gene>
<dbReference type="Proteomes" id="UP000241193">
    <property type="component" value="Unassembled WGS sequence"/>
</dbReference>
<dbReference type="InterPro" id="IPR001901">
    <property type="entry name" value="Translocase_SecE/Sec61-g"/>
</dbReference>
<comment type="caution">
    <text evidence="10">The sequence shown here is derived from an EMBL/GenBank/DDBJ whole genome shotgun (WGS) entry which is preliminary data.</text>
</comment>
<evidence type="ECO:0000313" key="11">
    <source>
        <dbReference type="Proteomes" id="UP000241193"/>
    </source>
</evidence>
<comment type="subcellular location">
    <subcellularLocation>
        <location evidence="1">Membrane</location>
    </subcellularLocation>
</comment>
<evidence type="ECO:0000313" key="10">
    <source>
        <dbReference type="EMBL" id="PTD95440.1"/>
    </source>
</evidence>
<dbReference type="PRINTS" id="PR01650">
    <property type="entry name" value="SECETRNLCASE"/>
</dbReference>
<dbReference type="GO" id="GO:0009306">
    <property type="term" value="P:protein secretion"/>
    <property type="evidence" value="ECO:0007669"/>
    <property type="project" value="UniProtKB-UniRule"/>
</dbReference>
<keyword evidence="6 9" id="KW-1133">Transmembrane helix</keyword>
<reference evidence="10 11" key="2">
    <citation type="submission" date="2018-04" db="EMBL/GenBank/DDBJ databases">
        <title>Thauera lacus sp. nov., isolated from an saline lake in Inner Mongolia, China.</title>
        <authorList>
            <person name="Liang Q.-Y."/>
        </authorList>
    </citation>
    <scope>NUCLEOTIDE SEQUENCE [LARGE SCALE GENOMIC DNA]</scope>
    <source>
        <strain evidence="10 11">D20</strain>
    </source>
</reference>
<dbReference type="OrthoDB" id="9806365at2"/>
<keyword evidence="5 9" id="KW-0653">Protein transport</keyword>
<dbReference type="AlphaFoldDB" id="A0A2T4ICE9"/>
<evidence type="ECO:0000256" key="1">
    <source>
        <dbReference type="ARBA" id="ARBA00004370"/>
    </source>
</evidence>
<dbReference type="GO" id="GO:0043952">
    <property type="term" value="P:protein transport by the Sec complex"/>
    <property type="evidence" value="ECO:0007669"/>
    <property type="project" value="UniProtKB-UniRule"/>
</dbReference>
<evidence type="ECO:0000256" key="2">
    <source>
        <dbReference type="ARBA" id="ARBA00022448"/>
    </source>
</evidence>
<evidence type="ECO:0000256" key="6">
    <source>
        <dbReference type="ARBA" id="ARBA00022989"/>
    </source>
</evidence>